<dbReference type="PANTHER" id="PTHR43662:SF12">
    <property type="entry name" value="DUF1996 DOMAIN-CONTAINING PROTEIN-RELATED"/>
    <property type="match status" value="1"/>
</dbReference>
<organism evidence="3 4">
    <name type="scientific">Aaosphaeria arxii CBS 175.79</name>
    <dbReference type="NCBI Taxonomy" id="1450172"/>
    <lineage>
        <taxon>Eukaryota</taxon>
        <taxon>Fungi</taxon>
        <taxon>Dikarya</taxon>
        <taxon>Ascomycota</taxon>
        <taxon>Pezizomycotina</taxon>
        <taxon>Dothideomycetes</taxon>
        <taxon>Pleosporomycetidae</taxon>
        <taxon>Pleosporales</taxon>
        <taxon>Pleosporales incertae sedis</taxon>
        <taxon>Aaosphaeria</taxon>
    </lineage>
</organism>
<protein>
    <recommendedName>
        <fullName evidence="2">DUF1996 domain-containing protein</fullName>
    </recommendedName>
</protein>
<name>A0A6A5XI12_9PLEO</name>
<dbReference type="GeneID" id="54281117"/>
<keyword evidence="4" id="KW-1185">Reference proteome</keyword>
<evidence type="ECO:0000259" key="2">
    <source>
        <dbReference type="Pfam" id="PF09362"/>
    </source>
</evidence>
<reference evidence="3" key="1">
    <citation type="journal article" date="2020" name="Stud. Mycol.">
        <title>101 Dothideomycetes genomes: a test case for predicting lifestyles and emergence of pathogens.</title>
        <authorList>
            <person name="Haridas S."/>
            <person name="Albert R."/>
            <person name="Binder M."/>
            <person name="Bloem J."/>
            <person name="Labutti K."/>
            <person name="Salamov A."/>
            <person name="Andreopoulos B."/>
            <person name="Baker S."/>
            <person name="Barry K."/>
            <person name="Bills G."/>
            <person name="Bluhm B."/>
            <person name="Cannon C."/>
            <person name="Castanera R."/>
            <person name="Culley D."/>
            <person name="Daum C."/>
            <person name="Ezra D."/>
            <person name="Gonzalez J."/>
            <person name="Henrissat B."/>
            <person name="Kuo A."/>
            <person name="Liang C."/>
            <person name="Lipzen A."/>
            <person name="Lutzoni F."/>
            <person name="Magnuson J."/>
            <person name="Mondo S."/>
            <person name="Nolan M."/>
            <person name="Ohm R."/>
            <person name="Pangilinan J."/>
            <person name="Park H.-J."/>
            <person name="Ramirez L."/>
            <person name="Alfaro M."/>
            <person name="Sun H."/>
            <person name="Tritt A."/>
            <person name="Yoshinaga Y."/>
            <person name="Zwiers L.-H."/>
            <person name="Turgeon B."/>
            <person name="Goodwin S."/>
            <person name="Spatafora J."/>
            <person name="Crous P."/>
            <person name="Grigoriev I."/>
        </authorList>
    </citation>
    <scope>NUCLEOTIDE SEQUENCE</scope>
    <source>
        <strain evidence="3">CBS 175.79</strain>
    </source>
</reference>
<evidence type="ECO:0000256" key="1">
    <source>
        <dbReference type="SAM" id="SignalP"/>
    </source>
</evidence>
<keyword evidence="1" id="KW-0732">Signal</keyword>
<evidence type="ECO:0000313" key="4">
    <source>
        <dbReference type="Proteomes" id="UP000799778"/>
    </source>
</evidence>
<feature type="chain" id="PRO_5025485172" description="DUF1996 domain-containing protein" evidence="1">
    <location>
        <begin position="20"/>
        <end position="305"/>
    </location>
</feature>
<dbReference type="RefSeq" id="XP_033381244.1">
    <property type="nucleotide sequence ID" value="XM_033523720.1"/>
</dbReference>
<dbReference type="Pfam" id="PF09362">
    <property type="entry name" value="DUF1996"/>
    <property type="match status" value="1"/>
</dbReference>
<gene>
    <name evidence="3" type="ORF">BU24DRAFT_352199</name>
</gene>
<sequence>MRYLFALLAGCSVFSTVSSWTEIHHKPFLTKNIDAIVQPGLYTSHMHTFFGSDAITNVLPTSSQLQQGCYSGENGNDFSVYWIPTLYYVDGETFTEVPIFRFSTYYVNSRSEIPIPLDFAMISGNASAQSQDEVDAQPRNNLEWFCEGSDDREPDIAKFPTKTCNQNLKLSLVFPSCVNTDDISQYDFPDQSGKCPAGMKAIPQLRYGVWYNTKSVAPGGWDGDAPFQLSCGAASGNGYCGHGDFINGWFQDSLDNMMIRGGGGYNDGQFISGAHASALGESTCTPTDADPDKGTSDYLESLEMM</sequence>
<dbReference type="Proteomes" id="UP000799778">
    <property type="component" value="Unassembled WGS sequence"/>
</dbReference>
<dbReference type="PANTHER" id="PTHR43662">
    <property type="match status" value="1"/>
</dbReference>
<dbReference type="OrthoDB" id="74764at2759"/>
<dbReference type="InterPro" id="IPR018535">
    <property type="entry name" value="DUF1996"/>
</dbReference>
<accession>A0A6A5XI12</accession>
<dbReference type="AlphaFoldDB" id="A0A6A5XI12"/>
<feature type="domain" description="DUF1996" evidence="2">
    <location>
        <begin position="34"/>
        <end position="249"/>
    </location>
</feature>
<feature type="signal peptide" evidence="1">
    <location>
        <begin position="1"/>
        <end position="19"/>
    </location>
</feature>
<proteinExistence type="predicted"/>
<dbReference type="EMBL" id="ML978072">
    <property type="protein sequence ID" value="KAF2012905.1"/>
    <property type="molecule type" value="Genomic_DNA"/>
</dbReference>
<evidence type="ECO:0000313" key="3">
    <source>
        <dbReference type="EMBL" id="KAF2012905.1"/>
    </source>
</evidence>